<name>A0ABM6AIB2_9PROT</name>
<keyword evidence="2" id="KW-1185">Reference proteome</keyword>
<sequence>MIEKTKNRAFLVLLSMLIMQNQLCFPFSQKVFTGTKRLDRNIALIFLTKDIILIQPIADIGCPKSPSNPHIFFHQA</sequence>
<evidence type="ECO:0008006" key="3">
    <source>
        <dbReference type="Google" id="ProtNLM"/>
    </source>
</evidence>
<evidence type="ECO:0000313" key="1">
    <source>
        <dbReference type="EMBL" id="ANA13401.1"/>
    </source>
</evidence>
<organism evidence="1 2">
    <name type="scientific">Acetobacter oryzifermentans</name>
    <dbReference type="NCBI Taxonomy" id="1633874"/>
    <lineage>
        <taxon>Bacteria</taxon>
        <taxon>Pseudomonadati</taxon>
        <taxon>Pseudomonadota</taxon>
        <taxon>Alphaproteobacteria</taxon>
        <taxon>Acetobacterales</taxon>
        <taxon>Acetobacteraceae</taxon>
        <taxon>Acetobacter</taxon>
    </lineage>
</organism>
<dbReference type="EMBL" id="CP011120">
    <property type="protein sequence ID" value="ANA13401.1"/>
    <property type="molecule type" value="Genomic_DNA"/>
</dbReference>
<accession>A0ABM6AIB2</accession>
<evidence type="ECO:0000313" key="2">
    <source>
        <dbReference type="Proteomes" id="UP000076595"/>
    </source>
</evidence>
<gene>
    <name evidence="1" type="ORF">WG31_04775</name>
</gene>
<reference evidence="1 2" key="1">
    <citation type="submission" date="2015-03" db="EMBL/GenBank/DDBJ databases">
        <title>Genome study of Acetobacter sp. SLV-7.</title>
        <authorList>
            <person name="Cho G.Y."/>
            <person name="Jeon C.O."/>
        </authorList>
    </citation>
    <scope>NUCLEOTIDE SEQUENCE [LARGE SCALE GENOMIC DNA]</scope>
    <source>
        <strain evidence="1 2">SLV-7</strain>
    </source>
</reference>
<proteinExistence type="predicted"/>
<dbReference type="Proteomes" id="UP000076595">
    <property type="component" value="Chromosome"/>
</dbReference>
<protein>
    <recommendedName>
        <fullName evidence="3">Secreted protein</fullName>
    </recommendedName>
</protein>